<comment type="caution">
    <text evidence="3">The sequence shown here is derived from an EMBL/GenBank/DDBJ whole genome shotgun (WGS) entry which is preliminary data.</text>
</comment>
<evidence type="ECO:0000313" key="3">
    <source>
        <dbReference type="EMBL" id="ROT80027.1"/>
    </source>
</evidence>
<name>A0A3R7MLI5_PENVA</name>
<dbReference type="EMBL" id="QCYY01001165">
    <property type="protein sequence ID" value="ROT80027.1"/>
    <property type="molecule type" value="Genomic_DNA"/>
</dbReference>
<evidence type="ECO:0000256" key="2">
    <source>
        <dbReference type="SAM" id="Phobius"/>
    </source>
</evidence>
<dbReference type="OrthoDB" id="6369181at2759"/>
<gene>
    <name evidence="3" type="ORF">C7M84_001252</name>
</gene>
<keyword evidence="2" id="KW-0472">Membrane</keyword>
<evidence type="ECO:0000313" key="4">
    <source>
        <dbReference type="Proteomes" id="UP000283509"/>
    </source>
</evidence>
<reference evidence="3 4" key="1">
    <citation type="submission" date="2018-04" db="EMBL/GenBank/DDBJ databases">
        <authorList>
            <person name="Zhang X."/>
            <person name="Yuan J."/>
            <person name="Li F."/>
            <person name="Xiang J."/>
        </authorList>
    </citation>
    <scope>NUCLEOTIDE SEQUENCE [LARGE SCALE GENOMIC DNA]</scope>
    <source>
        <tissue evidence="3">Muscle</tissue>
    </source>
</reference>
<proteinExistence type="predicted"/>
<feature type="transmembrane region" description="Helical" evidence="2">
    <location>
        <begin position="579"/>
        <end position="603"/>
    </location>
</feature>
<feature type="compositionally biased region" description="Polar residues" evidence="1">
    <location>
        <begin position="648"/>
        <end position="660"/>
    </location>
</feature>
<keyword evidence="2" id="KW-0812">Transmembrane</keyword>
<keyword evidence="2" id="KW-1133">Transmembrane helix</keyword>
<feature type="region of interest" description="Disordered" evidence="1">
    <location>
        <begin position="632"/>
        <end position="660"/>
    </location>
</feature>
<sequence>MEEQSDLIVGHSHEESVRGRGNTAVSLVMEGQCGYIYGCCCPLVAGDVMSDRGHHITSPADLIRTGEDTCFNNVLMYLTAVAAMVRSRGMSNSTPAPYGNSWCCVRRGFCAIASQINTLGSFSFRGYKHRRAQPAISRVAAPLLGSLGLLQLGYWPRRYPKSEQLQWDSPPVFTVRRASRKRSNLTTKPSEDFELLPPLGNAPWTRMKPRRNHVLCLLLLMASGFLQDAAGEPIVAKCPPSDAEDTSNEFCKCDQNPSRSNRVITIKCKFNDKEDVLLTDELYPFRNQTLMTAYVRVENASSVHVTESFLREWQQAPSIALDVWRGGNLTLDPTPEHDNIKRFASYKTFVGRRGIVKCYVPEIPSMFLRDRARGGFRLKGSRVGVLREGFLHNIEEMRYLVFEDTVVDKVVGSVATEGYVTLSKRELHSWIGLRLSNVSINSLAKNAFNLTHKSDMETAMVVNSMLGTVGTGALTVAGDVSVTITGNTFQHLQKEAFKIAVTGDVKFDENVIKSFDPDALEGLVCHNHTSLERNTVHVGKFDGLALNASAAPFHESCGSPQLFMVVTPPASRVTSATAVATWLIGVILLVLVVALVAGVIYTWKTQGLVLRYYTGRGAPMYLNGRKSSQENLPNSAEISANAEAAETGVSNPMYNTTAPS</sequence>
<evidence type="ECO:0000256" key="1">
    <source>
        <dbReference type="SAM" id="MobiDB-lite"/>
    </source>
</evidence>
<reference evidence="3 4" key="2">
    <citation type="submission" date="2019-01" db="EMBL/GenBank/DDBJ databases">
        <title>The decoding of complex shrimp genome reveals the adaptation for benthos swimmer, frequently molting mechanism and breeding impact on genome.</title>
        <authorList>
            <person name="Sun Y."/>
            <person name="Gao Y."/>
            <person name="Yu Y."/>
        </authorList>
    </citation>
    <scope>NUCLEOTIDE SEQUENCE [LARGE SCALE GENOMIC DNA]</scope>
    <source>
        <tissue evidence="3">Muscle</tissue>
    </source>
</reference>
<keyword evidence="4" id="KW-1185">Reference proteome</keyword>
<accession>A0A3R7MLI5</accession>
<feature type="compositionally biased region" description="Low complexity" evidence="1">
    <location>
        <begin position="634"/>
        <end position="646"/>
    </location>
</feature>
<dbReference type="AlphaFoldDB" id="A0A3R7MLI5"/>
<organism evidence="3 4">
    <name type="scientific">Penaeus vannamei</name>
    <name type="common">Whiteleg shrimp</name>
    <name type="synonym">Litopenaeus vannamei</name>
    <dbReference type="NCBI Taxonomy" id="6689"/>
    <lineage>
        <taxon>Eukaryota</taxon>
        <taxon>Metazoa</taxon>
        <taxon>Ecdysozoa</taxon>
        <taxon>Arthropoda</taxon>
        <taxon>Crustacea</taxon>
        <taxon>Multicrustacea</taxon>
        <taxon>Malacostraca</taxon>
        <taxon>Eumalacostraca</taxon>
        <taxon>Eucarida</taxon>
        <taxon>Decapoda</taxon>
        <taxon>Dendrobranchiata</taxon>
        <taxon>Penaeoidea</taxon>
        <taxon>Penaeidae</taxon>
        <taxon>Penaeus</taxon>
    </lineage>
</organism>
<protein>
    <submittedName>
        <fullName evidence="3">Uncharacterized protein</fullName>
    </submittedName>
</protein>
<dbReference type="Proteomes" id="UP000283509">
    <property type="component" value="Unassembled WGS sequence"/>
</dbReference>